<proteinExistence type="predicted"/>
<dbReference type="RefSeq" id="WP_155955283.1">
    <property type="nucleotide sequence ID" value="NZ_JAEMUK010000016.1"/>
</dbReference>
<gene>
    <name evidence="2" type="ORF">JDN41_08885</name>
</gene>
<evidence type="ECO:0000313" key="2">
    <source>
        <dbReference type="EMBL" id="MBJ7543674.1"/>
    </source>
</evidence>
<accession>A0A8I1GF64</accession>
<evidence type="ECO:0008006" key="4">
    <source>
        <dbReference type="Google" id="ProtNLM"/>
    </source>
</evidence>
<protein>
    <recommendedName>
        <fullName evidence="4">Porin domain-containing protein</fullName>
    </recommendedName>
</protein>
<name>A0A8I1GF64_9HYPH</name>
<evidence type="ECO:0000313" key="3">
    <source>
        <dbReference type="Proteomes" id="UP000623250"/>
    </source>
</evidence>
<reference evidence="2 3" key="1">
    <citation type="submission" date="2020-12" db="EMBL/GenBank/DDBJ databases">
        <title>Revised draft genomes of Rhodomicrobium vannielii ATCC 17100 and Rhodomicrobium udaipurense JA643.</title>
        <authorList>
            <person name="Conners E.M."/>
            <person name="Davenport E.J."/>
            <person name="Bose A."/>
        </authorList>
    </citation>
    <scope>NUCLEOTIDE SEQUENCE [LARGE SCALE GENOMIC DNA]</scope>
    <source>
        <strain evidence="2 3">JA643</strain>
    </source>
</reference>
<keyword evidence="1" id="KW-0732">Signal</keyword>
<organism evidence="2 3">
    <name type="scientific">Rhodomicrobium udaipurense</name>
    <dbReference type="NCBI Taxonomy" id="1202716"/>
    <lineage>
        <taxon>Bacteria</taxon>
        <taxon>Pseudomonadati</taxon>
        <taxon>Pseudomonadota</taxon>
        <taxon>Alphaproteobacteria</taxon>
        <taxon>Hyphomicrobiales</taxon>
        <taxon>Hyphomicrobiaceae</taxon>
        <taxon>Rhodomicrobium</taxon>
    </lineage>
</organism>
<dbReference type="EMBL" id="JAEMUK010000016">
    <property type="protein sequence ID" value="MBJ7543674.1"/>
    <property type="molecule type" value="Genomic_DNA"/>
</dbReference>
<dbReference type="Gene3D" id="2.40.160.10">
    <property type="entry name" value="Porin"/>
    <property type="match status" value="1"/>
</dbReference>
<dbReference type="InterPro" id="IPR023614">
    <property type="entry name" value="Porin_dom_sf"/>
</dbReference>
<feature type="chain" id="PRO_5034463057" description="Porin domain-containing protein" evidence="1">
    <location>
        <begin position="29"/>
        <end position="437"/>
    </location>
</feature>
<comment type="caution">
    <text evidence="2">The sequence shown here is derived from an EMBL/GenBank/DDBJ whole genome shotgun (WGS) entry which is preliminary data.</text>
</comment>
<dbReference type="Proteomes" id="UP000623250">
    <property type="component" value="Unassembled WGS sequence"/>
</dbReference>
<dbReference type="AlphaFoldDB" id="A0A8I1GF64"/>
<dbReference type="SUPFAM" id="SSF56935">
    <property type="entry name" value="Porins"/>
    <property type="match status" value="1"/>
</dbReference>
<keyword evidence="3" id="KW-1185">Reference proteome</keyword>
<sequence length="437" mass="46047">MTGGIFNKTSAFALVAAAGLMMGGLTFATTSAKAADLGADDLEARVAELEATTVRKGNRKVSLELSGQVNRALVAWDDGVASDAYVLDNDQSSTRFRVKGTGTISSDLKAGFLIELGVNDSNSANVNQWDDDLPTDASTITTRQANVFIESKTFGRLTLGQGSPATDDLALINLGGSLTDAGVYFNTKFNLRTSTGGASGITWGDMAKGSTFVDSSRGDFVRYDTPALYGFILSAAWGENDVWDIALRFQKEFSEFRVAAGIGYYYNGDPYGSCTYTAGLPTSGSCDPRSGASARKFDKVIGAASAMHVPTGIFVSGAAGAITTYTGGQEYDSDFWYVQAGITKRFLDYGATTVYGEAGNYGDMAADGATLGGAAITGSNVDRYGAGIVQAFDGAGLEVYAQYHHYEGDVTTTTNRVSTTTSFEDWDAVVTGMKLKF</sequence>
<evidence type="ECO:0000256" key="1">
    <source>
        <dbReference type="SAM" id="SignalP"/>
    </source>
</evidence>
<feature type="signal peptide" evidence="1">
    <location>
        <begin position="1"/>
        <end position="28"/>
    </location>
</feature>